<gene>
    <name evidence="2" type="ORF">HPP92_018990</name>
</gene>
<evidence type="ECO:0000256" key="1">
    <source>
        <dbReference type="SAM" id="MobiDB-lite"/>
    </source>
</evidence>
<evidence type="ECO:0000313" key="3">
    <source>
        <dbReference type="Proteomes" id="UP000636800"/>
    </source>
</evidence>
<evidence type="ECO:0000313" key="2">
    <source>
        <dbReference type="EMBL" id="KAG0467410.1"/>
    </source>
</evidence>
<sequence>MGASTFSPCTAGGSAIFRKPARAQETKEGSRGGRREVGCLGGGSREAASATGVGEMDYVRRWMSGKALAGVGSSRGGGSLVVVTFGRWMKEEMCVTLDKDSSPPWLLFVSENCHGKRVLLSEFRLSKFRTVGLIGYKNSSFFYLSVISLFSFCLKIDLLQCSLLDFLWMKDGESDEQIVLVSPKQDCEQNQGSDSYETGHAGKIKSFR</sequence>
<dbReference type="Proteomes" id="UP000636800">
    <property type="component" value="Unassembled WGS sequence"/>
</dbReference>
<feature type="compositionally biased region" description="Basic and acidic residues" evidence="1">
    <location>
        <begin position="22"/>
        <end position="37"/>
    </location>
</feature>
<dbReference type="AlphaFoldDB" id="A0A835UNW6"/>
<accession>A0A835UNW6</accession>
<feature type="region of interest" description="Disordered" evidence="1">
    <location>
        <begin position="185"/>
        <end position="208"/>
    </location>
</feature>
<dbReference type="OrthoDB" id="683643at2759"/>
<comment type="caution">
    <text evidence="2">The sequence shown here is derived from an EMBL/GenBank/DDBJ whole genome shotgun (WGS) entry which is preliminary data.</text>
</comment>
<reference evidence="2 3" key="1">
    <citation type="journal article" date="2020" name="Nat. Food">
        <title>A phased Vanilla planifolia genome enables genetic improvement of flavour and production.</title>
        <authorList>
            <person name="Hasing T."/>
            <person name="Tang H."/>
            <person name="Brym M."/>
            <person name="Khazi F."/>
            <person name="Huang T."/>
            <person name="Chambers A.H."/>
        </authorList>
    </citation>
    <scope>NUCLEOTIDE SEQUENCE [LARGE SCALE GENOMIC DNA]</scope>
    <source>
        <tissue evidence="2">Leaf</tissue>
    </source>
</reference>
<dbReference type="EMBL" id="JADCNL010000009">
    <property type="protein sequence ID" value="KAG0467410.1"/>
    <property type="molecule type" value="Genomic_DNA"/>
</dbReference>
<name>A0A835UNW6_VANPL</name>
<keyword evidence="3" id="KW-1185">Reference proteome</keyword>
<proteinExistence type="predicted"/>
<organism evidence="2 3">
    <name type="scientific">Vanilla planifolia</name>
    <name type="common">Vanilla</name>
    <dbReference type="NCBI Taxonomy" id="51239"/>
    <lineage>
        <taxon>Eukaryota</taxon>
        <taxon>Viridiplantae</taxon>
        <taxon>Streptophyta</taxon>
        <taxon>Embryophyta</taxon>
        <taxon>Tracheophyta</taxon>
        <taxon>Spermatophyta</taxon>
        <taxon>Magnoliopsida</taxon>
        <taxon>Liliopsida</taxon>
        <taxon>Asparagales</taxon>
        <taxon>Orchidaceae</taxon>
        <taxon>Vanilloideae</taxon>
        <taxon>Vanilleae</taxon>
        <taxon>Vanilla</taxon>
    </lineage>
</organism>
<protein>
    <submittedName>
        <fullName evidence="2">Uncharacterized protein</fullName>
    </submittedName>
</protein>
<feature type="region of interest" description="Disordered" evidence="1">
    <location>
        <begin position="17"/>
        <end position="48"/>
    </location>
</feature>